<feature type="compositionally biased region" description="Basic and acidic residues" evidence="2">
    <location>
        <begin position="78"/>
        <end position="91"/>
    </location>
</feature>
<dbReference type="Pfam" id="PF13432">
    <property type="entry name" value="TPR_16"/>
    <property type="match status" value="1"/>
</dbReference>
<keyword evidence="4" id="KW-1185">Reference proteome</keyword>
<gene>
    <name evidence="3" type="ORF">CSSPTR1EN2_LOCUS17988</name>
</gene>
<dbReference type="Pfam" id="PF13181">
    <property type="entry name" value="TPR_8"/>
    <property type="match status" value="1"/>
</dbReference>
<sequence>MAELHGSLREARGDSGREEEDEDEEEGEQEEEEEEEAQEAAEVEEEEEEEEGQHRQHGGETEGEEAAAAEGDEDDEYELRFEGEMDPLRFAEEDETGKLPYEQFQRLEYEALAARKRKTLASRRDLESVQAKKAKQQDIFGASVDEIWDSAGFGPRRRRRKEPKKRGRKKNVPGASRLSPEVTRKLGEANLFYATGRFDEAVELLKEVVRLAPNVADSYHTLGLLYDAKGDREKALNFYMIAAHLTPKDIVLWKRLASWSMEQGNSGQVIYCLNKAMKADPTDVDAKWDCASLYAEMNDFQRATECFEQILALRPSDVEVCKMVAKMRQKNGQFEQATQVLEKLIDEYPAEADLTAVNLLAELHMENGAFAAAISQVDRARDLYCTDQGLPLDLAVKSGICQAYLGNLEDAERNFEVLHKEHVNEFADLVLEVGDAYLALGEHKHALRYYQMLDGNTAFDNVLLWLKVAQCYAAIKENAEAICVYYRVVNEMPQNVEARLTLVSLLCDLNQSEEAIALLAPPESGTSMDMQGKEQPWWRQGKVLMKLAQLYLSQNRLTYFVDTILPAIQESLYVESLNQKVKGKKKLHKSVLSTRVQWLEQNQVDQVFHRFRPLLSRTDMAKASRARKKLAKMAVQKEEKKAAALAAGLDWESEEDSDEGAPEVELKVPPLPDLLKDEEHFQLLLQVCKTLAMLKRYWEALEIMHHTLRVGGHLGKPKCDELRALGAQIAYKTRDAKYGYDCVRYMVQQRPYSCSMWNCYYQVVSRSESRVPKHNKFMLQMRTKFPNCTAAMVISGHQFAMISQPQGALREYLQAFRVQPDDPFINLCIGVSFINLSLGFRLSNRNQTILQGFAFLNNYQRLCKHSQESNYNLARAFHHVGLVQLAVNYYEKVLVQKEKDRPVVKLPHESAFMPGEGELEQAEEGTTSTGHCDLRREAAHNLHLIYKKSGAFDLARQILKDHCKL</sequence>
<feature type="compositionally biased region" description="Basic and acidic residues" evidence="2">
    <location>
        <begin position="1"/>
        <end position="16"/>
    </location>
</feature>
<dbReference type="Proteomes" id="UP001497512">
    <property type="component" value="Chromosome 5"/>
</dbReference>
<reference evidence="3" key="1">
    <citation type="submission" date="2024-02" db="EMBL/GenBank/DDBJ databases">
        <authorList>
            <consortium name="ELIXIR-Norway"/>
            <consortium name="Elixir Norway"/>
        </authorList>
    </citation>
    <scope>NUCLEOTIDE SEQUENCE</scope>
</reference>
<feature type="repeat" description="TPR" evidence="1">
    <location>
        <begin position="182"/>
        <end position="215"/>
    </location>
</feature>
<keyword evidence="1" id="KW-0802">TPR repeat</keyword>
<protein>
    <recommendedName>
        <fullName evidence="5">General transcription factor 3C polypeptide 3</fullName>
    </recommendedName>
</protein>
<organism evidence="3 4">
    <name type="scientific">Sphagnum troendelagicum</name>
    <dbReference type="NCBI Taxonomy" id="128251"/>
    <lineage>
        <taxon>Eukaryota</taxon>
        <taxon>Viridiplantae</taxon>
        <taxon>Streptophyta</taxon>
        <taxon>Embryophyta</taxon>
        <taxon>Bryophyta</taxon>
        <taxon>Sphagnophytina</taxon>
        <taxon>Sphagnopsida</taxon>
        <taxon>Sphagnales</taxon>
        <taxon>Sphagnaceae</taxon>
        <taxon>Sphagnum</taxon>
    </lineage>
</organism>
<name>A0ABP0UNP9_9BRYO</name>
<dbReference type="SUPFAM" id="SSF48452">
    <property type="entry name" value="TPR-like"/>
    <property type="match status" value="2"/>
</dbReference>
<dbReference type="PANTHER" id="PTHR23082">
    <property type="entry name" value="TRANSCRIPTION INITIATION FACTOR IIIC TFIIIC , POLYPEPTIDE 3-RELATED"/>
    <property type="match status" value="1"/>
</dbReference>
<dbReference type="Pfam" id="PF13414">
    <property type="entry name" value="TPR_11"/>
    <property type="match status" value="1"/>
</dbReference>
<evidence type="ECO:0000256" key="2">
    <source>
        <dbReference type="SAM" id="MobiDB-lite"/>
    </source>
</evidence>
<evidence type="ECO:0000256" key="1">
    <source>
        <dbReference type="PROSITE-ProRule" id="PRU00339"/>
    </source>
</evidence>
<evidence type="ECO:0000313" key="4">
    <source>
        <dbReference type="Proteomes" id="UP001497512"/>
    </source>
</evidence>
<feature type="region of interest" description="Disordered" evidence="2">
    <location>
        <begin position="152"/>
        <end position="179"/>
    </location>
</feature>
<feature type="compositionally biased region" description="Acidic residues" evidence="2">
    <location>
        <begin position="17"/>
        <end position="51"/>
    </location>
</feature>
<feature type="region of interest" description="Disordered" evidence="2">
    <location>
        <begin position="1"/>
        <end position="101"/>
    </location>
</feature>
<dbReference type="SMART" id="SM00028">
    <property type="entry name" value="TPR"/>
    <property type="match status" value="8"/>
</dbReference>
<accession>A0ABP0UNP9</accession>
<dbReference type="InterPro" id="IPR011990">
    <property type="entry name" value="TPR-like_helical_dom_sf"/>
</dbReference>
<dbReference type="PANTHER" id="PTHR23082:SF0">
    <property type="entry name" value="GENERAL TRANSCRIPTION FACTOR 3C POLYPEPTIDE 3"/>
    <property type="match status" value="1"/>
</dbReference>
<dbReference type="EMBL" id="OZ019897">
    <property type="protein sequence ID" value="CAK9225936.1"/>
    <property type="molecule type" value="Genomic_DNA"/>
</dbReference>
<evidence type="ECO:0000313" key="3">
    <source>
        <dbReference type="EMBL" id="CAK9225936.1"/>
    </source>
</evidence>
<dbReference type="Pfam" id="PF13176">
    <property type="entry name" value="TPR_7"/>
    <property type="match status" value="1"/>
</dbReference>
<feature type="repeat" description="TPR" evidence="1">
    <location>
        <begin position="216"/>
        <end position="249"/>
    </location>
</feature>
<proteinExistence type="predicted"/>
<evidence type="ECO:0008006" key="5">
    <source>
        <dbReference type="Google" id="ProtNLM"/>
    </source>
</evidence>
<dbReference type="InterPro" id="IPR019734">
    <property type="entry name" value="TPR_rpt"/>
</dbReference>
<dbReference type="InterPro" id="IPR039340">
    <property type="entry name" value="Tfc4/TFIIIC-102/Sfc4"/>
</dbReference>
<feature type="compositionally biased region" description="Basic residues" evidence="2">
    <location>
        <begin position="155"/>
        <end position="171"/>
    </location>
</feature>
<feature type="compositionally biased region" description="Acidic residues" evidence="2">
    <location>
        <begin position="61"/>
        <end position="77"/>
    </location>
</feature>
<feature type="repeat" description="TPR" evidence="1">
    <location>
        <begin position="284"/>
        <end position="317"/>
    </location>
</feature>
<dbReference type="PROSITE" id="PS50005">
    <property type="entry name" value="TPR"/>
    <property type="match status" value="3"/>
</dbReference>
<dbReference type="Gene3D" id="1.25.40.10">
    <property type="entry name" value="Tetratricopeptide repeat domain"/>
    <property type="match status" value="3"/>
</dbReference>